<dbReference type="GO" id="GO:0008654">
    <property type="term" value="P:phospholipid biosynthetic process"/>
    <property type="evidence" value="ECO:0007669"/>
    <property type="project" value="TreeGrafter"/>
</dbReference>
<dbReference type="GO" id="GO:0010945">
    <property type="term" value="F:coenzyme A diphosphatase activity"/>
    <property type="evidence" value="ECO:0007669"/>
    <property type="project" value="InterPro"/>
</dbReference>
<dbReference type="GO" id="GO:0034389">
    <property type="term" value="P:lipid droplet organization"/>
    <property type="evidence" value="ECO:0007669"/>
    <property type="project" value="InterPro"/>
</dbReference>
<feature type="transmembrane region" description="Helical" evidence="8">
    <location>
        <begin position="204"/>
        <end position="225"/>
    </location>
</feature>
<keyword evidence="2 8" id="KW-0812">Transmembrane</keyword>
<evidence type="ECO:0000256" key="2">
    <source>
        <dbReference type="ARBA" id="ARBA00022692"/>
    </source>
</evidence>
<dbReference type="GO" id="GO:0005789">
    <property type="term" value="C:endoplasmic reticulum membrane"/>
    <property type="evidence" value="ECO:0007669"/>
    <property type="project" value="UniProtKB-SubCell"/>
</dbReference>
<dbReference type="Ensembl" id="ENSPSTT00000011797.1">
    <property type="protein sequence ID" value="ENSPSTP00000011240.1"/>
    <property type="gene ID" value="ENSPSTG00000007912.1"/>
</dbReference>
<dbReference type="GO" id="GO:0019915">
    <property type="term" value="P:lipid storage"/>
    <property type="evidence" value="ECO:0007669"/>
    <property type="project" value="InterPro"/>
</dbReference>
<name>A0A8C9F683_PAVCR</name>
<dbReference type="Proteomes" id="UP000694428">
    <property type="component" value="Unplaced"/>
</dbReference>
<dbReference type="PANTHER" id="PTHR23129:SF1">
    <property type="entry name" value="ACYL-COENZYME A DIPHOSPHATASE FITM2"/>
    <property type="match status" value="1"/>
</dbReference>
<keyword evidence="3" id="KW-0378">Hydrolase</keyword>
<proteinExistence type="inferred from homology"/>
<dbReference type="HAMAP" id="MF_03230">
    <property type="entry name" value="FITM2"/>
    <property type="match status" value="1"/>
</dbReference>
<evidence type="ECO:0000313" key="10">
    <source>
        <dbReference type="Proteomes" id="UP000694428"/>
    </source>
</evidence>
<dbReference type="Pfam" id="PF10261">
    <property type="entry name" value="FIT"/>
    <property type="match status" value="2"/>
</dbReference>
<feature type="transmembrane region" description="Helical" evidence="8">
    <location>
        <begin position="246"/>
        <end position="272"/>
    </location>
</feature>
<protein>
    <submittedName>
        <fullName evidence="9">Fat storage inducing transmembrane protein 2</fullName>
    </submittedName>
</protein>
<evidence type="ECO:0000256" key="1">
    <source>
        <dbReference type="ARBA" id="ARBA00004477"/>
    </source>
</evidence>
<keyword evidence="10" id="KW-1185">Reference proteome</keyword>
<sequence length="320" mass="35952">MRTAAASRSLRLRARRAPCGGARGVGGVPRDAYGGRERAGRAAGRAAAAMERLERCARCLRARLVAAAVRRRLPWLLLGLVFVGSALKDGDLVPETPMLNKRNVLNVYFVKVAWAWTFWLLLPFIGVTTYLFAKSKFLYGPTKSILAALRRLSALLVGTAVWYVCTQLFMYIENLTGTCSTSSKLSEPHQLYATKWECHRNNGIWNGFDISGHCFLLSYCTLMIVEEMAVLEGLSIERNSRLRAVINGLFVSLCFLTMIWVFMFLCTTVYFHDFSQKLLGALIGLAAWYATYRVWYLKPFSPGLPLPNTPLSSKKYSYSR</sequence>
<feature type="transmembrane region" description="Helical" evidence="8">
    <location>
        <begin position="113"/>
        <end position="133"/>
    </location>
</feature>
<accession>A0A8C9F683</accession>
<dbReference type="AlphaFoldDB" id="A0A8C9F683"/>
<dbReference type="InterPro" id="IPR046401">
    <property type="entry name" value="FITM1/2"/>
</dbReference>
<dbReference type="PANTHER" id="PTHR23129">
    <property type="entry name" value="ACYL-COENZYME A DIPHOSPHATASE FITM2"/>
    <property type="match status" value="1"/>
</dbReference>
<keyword evidence="5 8" id="KW-1133">Transmembrane helix</keyword>
<reference evidence="9" key="2">
    <citation type="submission" date="2025-09" db="UniProtKB">
        <authorList>
            <consortium name="Ensembl"/>
        </authorList>
    </citation>
    <scope>IDENTIFICATION</scope>
</reference>
<keyword evidence="6" id="KW-0443">Lipid metabolism</keyword>
<keyword evidence="4" id="KW-0256">Endoplasmic reticulum</keyword>
<evidence type="ECO:0000256" key="3">
    <source>
        <dbReference type="ARBA" id="ARBA00022801"/>
    </source>
</evidence>
<feature type="transmembrane region" description="Helical" evidence="8">
    <location>
        <begin position="154"/>
        <end position="172"/>
    </location>
</feature>
<evidence type="ECO:0000313" key="9">
    <source>
        <dbReference type="Ensembl" id="ENSPSTP00000011240.1"/>
    </source>
</evidence>
<dbReference type="InterPro" id="IPR019388">
    <property type="entry name" value="FIT"/>
</dbReference>
<evidence type="ECO:0000256" key="8">
    <source>
        <dbReference type="SAM" id="Phobius"/>
    </source>
</evidence>
<comment type="subcellular location">
    <subcellularLocation>
        <location evidence="1">Endoplasmic reticulum membrane</location>
        <topology evidence="1">Multi-pass membrane protein</topology>
    </subcellularLocation>
</comment>
<organism evidence="9 10">
    <name type="scientific">Pavo cristatus</name>
    <name type="common">Indian peafowl</name>
    <name type="synonym">Blue peafowl</name>
    <dbReference type="NCBI Taxonomy" id="9049"/>
    <lineage>
        <taxon>Eukaryota</taxon>
        <taxon>Metazoa</taxon>
        <taxon>Chordata</taxon>
        <taxon>Craniata</taxon>
        <taxon>Vertebrata</taxon>
        <taxon>Euteleostomi</taxon>
        <taxon>Archelosauria</taxon>
        <taxon>Archosauria</taxon>
        <taxon>Dinosauria</taxon>
        <taxon>Saurischia</taxon>
        <taxon>Theropoda</taxon>
        <taxon>Coelurosauria</taxon>
        <taxon>Aves</taxon>
        <taxon>Neognathae</taxon>
        <taxon>Galloanserae</taxon>
        <taxon>Galliformes</taxon>
        <taxon>Phasianidae</taxon>
        <taxon>Phasianinae</taxon>
        <taxon>Pavo</taxon>
    </lineage>
</organism>
<keyword evidence="7 8" id="KW-0472">Membrane</keyword>
<evidence type="ECO:0000256" key="4">
    <source>
        <dbReference type="ARBA" id="ARBA00022824"/>
    </source>
</evidence>
<evidence type="ECO:0000256" key="6">
    <source>
        <dbReference type="ARBA" id="ARBA00023098"/>
    </source>
</evidence>
<feature type="transmembrane region" description="Helical" evidence="8">
    <location>
        <begin position="278"/>
        <end position="296"/>
    </location>
</feature>
<evidence type="ECO:0000256" key="5">
    <source>
        <dbReference type="ARBA" id="ARBA00022989"/>
    </source>
</evidence>
<reference evidence="9" key="1">
    <citation type="submission" date="2025-08" db="UniProtKB">
        <authorList>
            <consortium name="Ensembl"/>
        </authorList>
    </citation>
    <scope>IDENTIFICATION</scope>
</reference>
<evidence type="ECO:0000256" key="7">
    <source>
        <dbReference type="ARBA" id="ARBA00023136"/>
    </source>
</evidence>